<reference evidence="1" key="1">
    <citation type="submission" date="2019-04" db="EMBL/GenBank/DDBJ databases">
        <title>Microbes associate with the intestines of laboratory mice.</title>
        <authorList>
            <person name="Navarre W."/>
            <person name="Wong E."/>
            <person name="Huang K."/>
            <person name="Tropini C."/>
            <person name="Ng K."/>
            <person name="Yu B."/>
        </authorList>
    </citation>
    <scope>NUCLEOTIDE SEQUENCE</scope>
    <source>
        <strain evidence="1">NM04_E33</strain>
    </source>
</reference>
<evidence type="ECO:0000313" key="1">
    <source>
        <dbReference type="EMBL" id="TGY76497.1"/>
    </source>
</evidence>
<accession>A0AC61RAQ9</accession>
<name>A0AC61RAQ9_9BACT</name>
<sequence>MTRTITILLLLLSCLSVVAQKIKLADPIYLATTLIDDISIDRMKEACKNYGLMESEKENEFIVFADEKGNKLRFKVKEVSNDRTPIVEVVSKTPHKEIIRILTDTGFSSSSHGKYVKGDKYAHRITICSFSKGILTFTKERR</sequence>
<comment type="caution">
    <text evidence="1">The sequence shown here is derived from an EMBL/GenBank/DDBJ whole genome shotgun (WGS) entry which is preliminary data.</text>
</comment>
<protein>
    <submittedName>
        <fullName evidence="1">Uncharacterized protein</fullName>
    </submittedName>
</protein>
<dbReference type="Proteomes" id="UP000306319">
    <property type="component" value="Unassembled WGS sequence"/>
</dbReference>
<evidence type="ECO:0000313" key="2">
    <source>
        <dbReference type="Proteomes" id="UP000306319"/>
    </source>
</evidence>
<dbReference type="EMBL" id="SRYB01000039">
    <property type="protein sequence ID" value="TGY76497.1"/>
    <property type="molecule type" value="Genomic_DNA"/>
</dbReference>
<gene>
    <name evidence="1" type="ORF">E5331_17915</name>
</gene>
<proteinExistence type="predicted"/>
<keyword evidence="2" id="KW-1185">Reference proteome</keyword>
<organism evidence="1 2">
    <name type="scientific">Lepagella muris</name>
    <dbReference type="NCBI Taxonomy" id="3032870"/>
    <lineage>
        <taxon>Bacteria</taxon>
        <taxon>Pseudomonadati</taxon>
        <taxon>Bacteroidota</taxon>
        <taxon>Bacteroidia</taxon>
        <taxon>Bacteroidales</taxon>
        <taxon>Muribaculaceae</taxon>
        <taxon>Lepagella</taxon>
    </lineage>
</organism>